<dbReference type="Proteomes" id="UP000031549">
    <property type="component" value="Unassembled WGS sequence"/>
</dbReference>
<dbReference type="GO" id="GO:0008800">
    <property type="term" value="F:beta-lactamase activity"/>
    <property type="evidence" value="ECO:0007669"/>
    <property type="project" value="InterPro"/>
</dbReference>
<reference evidence="4 5" key="1">
    <citation type="journal article" date="2015" name="Genome Announc.">
        <title>Draft Genome Sequence of Cyanobacterium Hassallia byssoidea Strain VB512170, Isolated from Monuments in India.</title>
        <authorList>
            <person name="Singh D."/>
            <person name="Chandrababunaidu M.M."/>
            <person name="Panda A."/>
            <person name="Sen D."/>
            <person name="Bhattacharyya S."/>
            <person name="Adhikary S.P."/>
            <person name="Tripathy S."/>
        </authorList>
    </citation>
    <scope>NUCLEOTIDE SEQUENCE [LARGE SCALE GENOMIC DNA]</scope>
    <source>
        <strain evidence="4 5">VB512170</strain>
    </source>
</reference>
<accession>A0A846HE40</accession>
<evidence type="ECO:0000256" key="2">
    <source>
        <dbReference type="SAM" id="Phobius"/>
    </source>
</evidence>
<feature type="compositionally biased region" description="Polar residues" evidence="1">
    <location>
        <begin position="48"/>
        <end position="59"/>
    </location>
</feature>
<feature type="domain" description="Beta-lactamase class A catalytic" evidence="3">
    <location>
        <begin position="214"/>
        <end position="362"/>
    </location>
</feature>
<keyword evidence="2" id="KW-0472">Membrane</keyword>
<feature type="transmembrane region" description="Helical" evidence="2">
    <location>
        <begin position="12"/>
        <end position="34"/>
    </location>
</feature>
<dbReference type="Pfam" id="PF13354">
    <property type="entry name" value="Beta-lactamase2"/>
    <property type="match status" value="1"/>
</dbReference>
<dbReference type="InterPro" id="IPR000871">
    <property type="entry name" value="Beta-lactam_class-A"/>
</dbReference>
<dbReference type="InterPro" id="IPR045155">
    <property type="entry name" value="Beta-lactam_cat"/>
</dbReference>
<protein>
    <submittedName>
        <fullName evidence="4">Serine hydrolase</fullName>
    </submittedName>
</protein>
<sequence>MKLRKKQPSRLSRLQFFSIVAGVVLAITLIGLAINRRQNSPPPKAVSSAPTNIPQTKNTPVSSSPIPVSPLNTLPPLQQTNVELTYNIPIYPNFQKSQKLQSIVDRAVSLATDKKLPNKALSITLIDAKTGKYGAYQQDELRYPASIVKMFWMVYSYSLIQKNPLREADFTRYLNKMIKNSDNDSASYVVDTITGTESGNDFQGEEYENWLQKRNQLNKYFQQAGYTNINLNQKVFPINYLNISEPQGAELKMRGNPEKPIRNKMTTQHAARLLYEIYDGQAISPDYSGKMINLLRIDSQTRNLKKDDQNPNEFNPVRGFFSEPLPSNIDFGGKAGWTSNTRQEAAYIATPDGKAAYILVVFAEDRAYAYDWKIFPQISSMIFERMTNGK</sequence>
<evidence type="ECO:0000259" key="3">
    <source>
        <dbReference type="Pfam" id="PF13354"/>
    </source>
</evidence>
<proteinExistence type="predicted"/>
<keyword evidence="5" id="KW-1185">Reference proteome</keyword>
<feature type="compositionally biased region" description="Low complexity" evidence="1">
    <location>
        <begin position="60"/>
        <end position="70"/>
    </location>
</feature>
<dbReference type="GO" id="GO:0046677">
    <property type="term" value="P:response to antibiotic"/>
    <property type="evidence" value="ECO:0007669"/>
    <property type="project" value="InterPro"/>
</dbReference>
<dbReference type="AlphaFoldDB" id="A0A846HE40"/>
<keyword evidence="2" id="KW-0812">Transmembrane</keyword>
<evidence type="ECO:0000313" key="4">
    <source>
        <dbReference type="EMBL" id="NEU75817.1"/>
    </source>
</evidence>
<name>A0A846HE40_9CYAN</name>
<dbReference type="PANTHER" id="PTHR35333">
    <property type="entry name" value="BETA-LACTAMASE"/>
    <property type="match status" value="1"/>
</dbReference>
<comment type="caution">
    <text evidence="4">The sequence shown here is derived from an EMBL/GenBank/DDBJ whole genome shotgun (WGS) entry which is preliminary data.</text>
</comment>
<dbReference type="EMBL" id="JTCM02000083">
    <property type="protein sequence ID" value="NEU75817.1"/>
    <property type="molecule type" value="Genomic_DNA"/>
</dbReference>
<dbReference type="PANTHER" id="PTHR35333:SF3">
    <property type="entry name" value="BETA-LACTAMASE-TYPE TRANSPEPTIDASE FOLD CONTAINING PROTEIN"/>
    <property type="match status" value="1"/>
</dbReference>
<keyword evidence="2" id="KW-1133">Transmembrane helix</keyword>
<organism evidence="4 5">
    <name type="scientific">Hassallia byssoidea VB512170</name>
    <dbReference type="NCBI Taxonomy" id="1304833"/>
    <lineage>
        <taxon>Bacteria</taxon>
        <taxon>Bacillati</taxon>
        <taxon>Cyanobacteriota</taxon>
        <taxon>Cyanophyceae</taxon>
        <taxon>Nostocales</taxon>
        <taxon>Tolypothrichaceae</taxon>
        <taxon>Hassallia</taxon>
    </lineage>
</organism>
<evidence type="ECO:0000313" key="5">
    <source>
        <dbReference type="Proteomes" id="UP000031549"/>
    </source>
</evidence>
<dbReference type="GO" id="GO:0030655">
    <property type="term" value="P:beta-lactam antibiotic catabolic process"/>
    <property type="evidence" value="ECO:0007669"/>
    <property type="project" value="InterPro"/>
</dbReference>
<feature type="region of interest" description="Disordered" evidence="1">
    <location>
        <begin position="39"/>
        <end position="72"/>
    </location>
</feature>
<dbReference type="InterPro" id="IPR012338">
    <property type="entry name" value="Beta-lactam/transpept-like"/>
</dbReference>
<dbReference type="Gene3D" id="3.40.710.10">
    <property type="entry name" value="DD-peptidase/beta-lactamase superfamily"/>
    <property type="match status" value="1"/>
</dbReference>
<keyword evidence="4" id="KW-0378">Hydrolase</keyword>
<gene>
    <name evidence="4" type="ORF">PI95_025480</name>
</gene>
<evidence type="ECO:0000256" key="1">
    <source>
        <dbReference type="SAM" id="MobiDB-lite"/>
    </source>
</evidence>
<dbReference type="SUPFAM" id="SSF56601">
    <property type="entry name" value="beta-lactamase/transpeptidase-like"/>
    <property type="match status" value="1"/>
</dbReference>